<evidence type="ECO:0000313" key="2">
    <source>
        <dbReference type="Proteomes" id="UP000703661"/>
    </source>
</evidence>
<name>A0A9P6MPP4_9FUNG</name>
<keyword evidence="2" id="KW-1185">Reference proteome</keyword>
<dbReference type="OrthoDB" id="2370938at2759"/>
<gene>
    <name evidence="1" type="ORF">BGZ80_002560</name>
</gene>
<comment type="caution">
    <text evidence="1">The sequence shown here is derived from an EMBL/GenBank/DDBJ whole genome shotgun (WGS) entry which is preliminary data.</text>
</comment>
<dbReference type="EMBL" id="JAAAID010001636">
    <property type="protein sequence ID" value="KAG0009270.1"/>
    <property type="molecule type" value="Genomic_DNA"/>
</dbReference>
<proteinExistence type="predicted"/>
<evidence type="ECO:0000313" key="1">
    <source>
        <dbReference type="EMBL" id="KAG0009270.1"/>
    </source>
</evidence>
<dbReference type="Proteomes" id="UP000703661">
    <property type="component" value="Unassembled WGS sequence"/>
</dbReference>
<organism evidence="1 2">
    <name type="scientific">Entomortierella chlamydospora</name>
    <dbReference type="NCBI Taxonomy" id="101097"/>
    <lineage>
        <taxon>Eukaryota</taxon>
        <taxon>Fungi</taxon>
        <taxon>Fungi incertae sedis</taxon>
        <taxon>Mucoromycota</taxon>
        <taxon>Mortierellomycotina</taxon>
        <taxon>Mortierellomycetes</taxon>
        <taxon>Mortierellales</taxon>
        <taxon>Mortierellaceae</taxon>
        <taxon>Entomortierella</taxon>
    </lineage>
</organism>
<sequence>MTAMQEFPESDSIKGYFESTSISSFILPLCMVFMGMPSQRVFLNFIDSTTESERSHSDSSNREEPDLALEIKDGSNRTLCEVGVEEVISPAQKNLRNKNTKDLVRIGLSLKNALDFIEDRYGVQLFMMPFLLAGKSSAKSWRYTSCSSVGICTSLPMYAM</sequence>
<reference evidence="1" key="1">
    <citation type="journal article" date="2020" name="Fungal Divers.">
        <title>Resolving the Mortierellaceae phylogeny through synthesis of multi-gene phylogenetics and phylogenomics.</title>
        <authorList>
            <person name="Vandepol N."/>
            <person name="Liber J."/>
            <person name="Desiro A."/>
            <person name="Na H."/>
            <person name="Kennedy M."/>
            <person name="Barry K."/>
            <person name="Grigoriev I.V."/>
            <person name="Miller A.N."/>
            <person name="O'Donnell K."/>
            <person name="Stajich J.E."/>
            <person name="Bonito G."/>
        </authorList>
    </citation>
    <scope>NUCLEOTIDE SEQUENCE</scope>
    <source>
        <strain evidence="1">NRRL 2769</strain>
    </source>
</reference>
<protein>
    <submittedName>
        <fullName evidence="1">Uncharacterized protein</fullName>
    </submittedName>
</protein>
<accession>A0A9P6MPP4</accession>
<dbReference type="AlphaFoldDB" id="A0A9P6MPP4"/>